<sequence>MSFVDLRESVLDTDLCASCGACAAVCPEDLLTISPDQPVPSLAPGAAADACGTCTLCTDVCPGRDTAVPKSEQRLFGRTRNVEERWTGIVRHTYSARAADPQVKAAASAGGAATALLVSALRRGEIDAALVIGRDAERPWVPEPKLATTVDEIVECAQASYCITPNLQILKDSPFERIGVVGLACQIEAINRMRNLADPPAVARRIAFTVELGCASNTKRAGTEHLIEGRLQLPLADVTGMKYRAGEYPGDFTVWDRAGERHTLPFHELVLEFRKFKTFRCLACPDWWSGLADVSVADGDPNIFRTSREAERTEKASLLITRTDRGQALVDASAAAGDLHLTEEVFVPEESLGLQRKRHRYTSYAQRHPGQVPQPPVPGEQLERPLDDDELIESMSRAQ</sequence>
<reference evidence="8 9" key="1">
    <citation type="submission" date="2022-10" db="EMBL/GenBank/DDBJ databases">
        <title>The complete genomes of actinobacterial strains from the NBC collection.</title>
        <authorList>
            <person name="Joergensen T.S."/>
            <person name="Alvarez Arevalo M."/>
            <person name="Sterndorff E.B."/>
            <person name="Faurdal D."/>
            <person name="Vuksanovic O."/>
            <person name="Mourched A.-S."/>
            <person name="Charusanti P."/>
            <person name="Shaw S."/>
            <person name="Blin K."/>
            <person name="Weber T."/>
        </authorList>
    </citation>
    <scope>NUCLEOTIDE SEQUENCE [LARGE SCALE GENOMIC DNA]</scope>
    <source>
        <strain evidence="8 9">NBC_00456</strain>
    </source>
</reference>
<keyword evidence="4" id="KW-0408">Iron</keyword>
<dbReference type="RefSeq" id="WP_328345254.1">
    <property type="nucleotide sequence ID" value="NZ_CP107906.1"/>
</dbReference>
<evidence type="ECO:0000259" key="7">
    <source>
        <dbReference type="PROSITE" id="PS51379"/>
    </source>
</evidence>
<evidence type="ECO:0000256" key="1">
    <source>
        <dbReference type="ARBA" id="ARBA00001974"/>
    </source>
</evidence>
<dbReference type="Proteomes" id="UP001341259">
    <property type="component" value="Chromosome"/>
</dbReference>
<dbReference type="Pfam" id="PF04432">
    <property type="entry name" value="FrhB_FdhB_C"/>
    <property type="match status" value="1"/>
</dbReference>
<dbReference type="InterPro" id="IPR007525">
    <property type="entry name" value="FrhB_FdhB_C"/>
</dbReference>
<comment type="cofactor">
    <cofactor evidence="1">
        <name>FAD</name>
        <dbReference type="ChEBI" id="CHEBI:57692"/>
    </cofactor>
</comment>
<keyword evidence="5" id="KW-0411">Iron-sulfur</keyword>
<dbReference type="InterPro" id="IPR017896">
    <property type="entry name" value="4Fe4S_Fe-S-bd"/>
</dbReference>
<keyword evidence="2" id="KW-0479">Metal-binding</keyword>
<dbReference type="PROSITE" id="PS51379">
    <property type="entry name" value="4FE4S_FER_2"/>
    <property type="match status" value="1"/>
</dbReference>
<dbReference type="SUPFAM" id="SSF54862">
    <property type="entry name" value="4Fe-4S ferredoxins"/>
    <property type="match status" value="1"/>
</dbReference>
<dbReference type="PROSITE" id="PS00198">
    <property type="entry name" value="4FE4S_FER_1"/>
    <property type="match status" value="1"/>
</dbReference>
<organism evidence="8 9">
    <name type="scientific">Streptomyces violaceus</name>
    <name type="common">Streptomyces venezuelae</name>
    <dbReference type="NCBI Taxonomy" id="1936"/>
    <lineage>
        <taxon>Bacteria</taxon>
        <taxon>Bacillati</taxon>
        <taxon>Actinomycetota</taxon>
        <taxon>Actinomycetes</taxon>
        <taxon>Kitasatosporales</taxon>
        <taxon>Streptomycetaceae</taxon>
        <taxon>Streptomyces</taxon>
    </lineage>
</organism>
<gene>
    <name evidence="8" type="ORF">OHB29_35735</name>
</gene>
<protein>
    <submittedName>
        <fullName evidence="8">Coenzyme F420 hydrogenase/dehydrogenase, beta subunit C-terminal domain</fullName>
    </submittedName>
</protein>
<dbReference type="InterPro" id="IPR045220">
    <property type="entry name" value="FRHB/FDHB/HCAR-like"/>
</dbReference>
<evidence type="ECO:0000256" key="6">
    <source>
        <dbReference type="SAM" id="MobiDB-lite"/>
    </source>
</evidence>
<dbReference type="PANTHER" id="PTHR31332">
    <property type="entry name" value="7-HYDROXYMETHYL CHLOROPHYLL A REDUCTASE, CHLOROPLASTIC"/>
    <property type="match status" value="1"/>
</dbReference>
<evidence type="ECO:0000256" key="5">
    <source>
        <dbReference type="ARBA" id="ARBA00023014"/>
    </source>
</evidence>
<keyword evidence="9" id="KW-1185">Reference proteome</keyword>
<dbReference type="EMBL" id="CP107906">
    <property type="protein sequence ID" value="WUG97917.1"/>
    <property type="molecule type" value="Genomic_DNA"/>
</dbReference>
<dbReference type="PANTHER" id="PTHR31332:SF6">
    <property type="entry name" value="FORMATE DEHYDROGENASE SUBUNIT BETA"/>
    <property type="match status" value="1"/>
</dbReference>
<proteinExistence type="predicted"/>
<evidence type="ECO:0000256" key="2">
    <source>
        <dbReference type="ARBA" id="ARBA00022723"/>
    </source>
</evidence>
<feature type="region of interest" description="Disordered" evidence="6">
    <location>
        <begin position="364"/>
        <end position="399"/>
    </location>
</feature>
<dbReference type="InterPro" id="IPR017900">
    <property type="entry name" value="4Fe4S_Fe_S_CS"/>
</dbReference>
<evidence type="ECO:0000256" key="4">
    <source>
        <dbReference type="ARBA" id="ARBA00023004"/>
    </source>
</evidence>
<evidence type="ECO:0000313" key="9">
    <source>
        <dbReference type="Proteomes" id="UP001341259"/>
    </source>
</evidence>
<feature type="domain" description="4Fe-4S ferredoxin-type" evidence="7">
    <location>
        <begin position="7"/>
        <end position="36"/>
    </location>
</feature>
<dbReference type="Pfam" id="PF04422">
    <property type="entry name" value="FrhB_FdhB_N"/>
    <property type="match status" value="1"/>
</dbReference>
<evidence type="ECO:0000256" key="3">
    <source>
        <dbReference type="ARBA" id="ARBA00023002"/>
    </source>
</evidence>
<dbReference type="Pfam" id="PF13187">
    <property type="entry name" value="Fer4_9"/>
    <property type="match status" value="1"/>
</dbReference>
<keyword evidence="3" id="KW-0560">Oxidoreductase</keyword>
<dbReference type="Gene3D" id="3.30.70.20">
    <property type="match status" value="1"/>
</dbReference>
<evidence type="ECO:0000313" key="8">
    <source>
        <dbReference type="EMBL" id="WUG97917.1"/>
    </source>
</evidence>
<dbReference type="InterPro" id="IPR007516">
    <property type="entry name" value="Co_F420_Hydgase/DH_bsu_N"/>
</dbReference>
<name>A0ABZ1P3F9_STRVL</name>
<accession>A0ABZ1P3F9</accession>